<dbReference type="AlphaFoldDB" id="A0A8H4VJE8"/>
<reference evidence="1 2" key="1">
    <citation type="submission" date="2019-12" db="EMBL/GenBank/DDBJ databases">
        <authorList>
            <person name="Floudas D."/>
            <person name="Bentzer J."/>
            <person name="Ahren D."/>
            <person name="Johansson T."/>
            <person name="Persson P."/>
            <person name="Tunlid A."/>
        </authorList>
    </citation>
    <scope>NUCLEOTIDE SEQUENCE [LARGE SCALE GENOMIC DNA]</scope>
    <source>
        <strain evidence="1 2">CBS 102.39</strain>
    </source>
</reference>
<dbReference type="Proteomes" id="UP000521872">
    <property type="component" value="Unassembled WGS sequence"/>
</dbReference>
<dbReference type="Gene3D" id="1.10.510.10">
    <property type="entry name" value="Transferase(Phosphotransferase) domain 1"/>
    <property type="match status" value="1"/>
</dbReference>
<protein>
    <recommendedName>
        <fullName evidence="3">Protein kinase domain-containing protein</fullName>
    </recommendedName>
</protein>
<organism evidence="1 2">
    <name type="scientific">Agrocybe pediades</name>
    <dbReference type="NCBI Taxonomy" id="84607"/>
    <lineage>
        <taxon>Eukaryota</taxon>
        <taxon>Fungi</taxon>
        <taxon>Dikarya</taxon>
        <taxon>Basidiomycota</taxon>
        <taxon>Agaricomycotina</taxon>
        <taxon>Agaricomycetes</taxon>
        <taxon>Agaricomycetidae</taxon>
        <taxon>Agaricales</taxon>
        <taxon>Agaricineae</taxon>
        <taxon>Strophariaceae</taxon>
        <taxon>Agrocybe</taxon>
    </lineage>
</organism>
<name>A0A8H4VJE8_9AGAR</name>
<evidence type="ECO:0000313" key="1">
    <source>
        <dbReference type="EMBL" id="KAF4613121.1"/>
    </source>
</evidence>
<evidence type="ECO:0000313" key="2">
    <source>
        <dbReference type="Proteomes" id="UP000521872"/>
    </source>
</evidence>
<gene>
    <name evidence="1" type="ORF">D9613_010937</name>
</gene>
<sequence>MKAFMINMLFRKMTTNGLINGGMNLTPDEHMCWSEVFAYSKLGPIQGKVVPKFIDAFMVKSPKFTKGENMAIAMSYVKGGSVTEMCQELGSDKDPDPGLWYPIGLEMIRAVYAVHQQGVAGFHVRDANMLVEKLDPPVSANDSDSCQSHSRYAIKIIDFACASSCDYAHGDGGPIGDQQEAINDVDDLALLIGEICGTLDRIPLGSDIYGASRRRSEFLKWVKKNHGQERCVQALWPALETSTYDDYTPWIKTDSLPNILRSLRSKGDV</sequence>
<keyword evidence="2" id="KW-1185">Reference proteome</keyword>
<accession>A0A8H4VJE8</accession>
<dbReference type="SUPFAM" id="SSF56112">
    <property type="entry name" value="Protein kinase-like (PK-like)"/>
    <property type="match status" value="1"/>
</dbReference>
<evidence type="ECO:0008006" key="3">
    <source>
        <dbReference type="Google" id="ProtNLM"/>
    </source>
</evidence>
<dbReference type="InterPro" id="IPR011009">
    <property type="entry name" value="Kinase-like_dom_sf"/>
</dbReference>
<proteinExistence type="predicted"/>
<dbReference type="EMBL" id="JAACJL010000046">
    <property type="protein sequence ID" value="KAF4613121.1"/>
    <property type="molecule type" value="Genomic_DNA"/>
</dbReference>
<comment type="caution">
    <text evidence="1">The sequence shown here is derived from an EMBL/GenBank/DDBJ whole genome shotgun (WGS) entry which is preliminary data.</text>
</comment>